<gene>
    <name evidence="2" type="ORF">DJ010_14545</name>
</gene>
<dbReference type="OrthoDB" id="3826498at2"/>
<keyword evidence="1" id="KW-0472">Membrane</keyword>
<keyword evidence="3" id="KW-1185">Reference proteome</keyword>
<dbReference type="AlphaFoldDB" id="A0A316TD50"/>
<dbReference type="Pfam" id="PF14155">
    <property type="entry name" value="DUF4307"/>
    <property type="match status" value="1"/>
</dbReference>
<dbReference type="InterPro" id="IPR025443">
    <property type="entry name" value="DUF4307"/>
</dbReference>
<protein>
    <submittedName>
        <fullName evidence="2">DUF4307 domain-containing protein</fullName>
    </submittedName>
</protein>
<organism evidence="2 3">
    <name type="scientific">Nocardioides silvaticus</name>
    <dbReference type="NCBI Taxonomy" id="2201891"/>
    <lineage>
        <taxon>Bacteria</taxon>
        <taxon>Bacillati</taxon>
        <taxon>Actinomycetota</taxon>
        <taxon>Actinomycetes</taxon>
        <taxon>Propionibacteriales</taxon>
        <taxon>Nocardioidaceae</taxon>
        <taxon>Nocardioides</taxon>
    </lineage>
</organism>
<dbReference type="RefSeq" id="WP_109694980.1">
    <property type="nucleotide sequence ID" value="NZ_QGDD01000006.1"/>
</dbReference>
<proteinExistence type="predicted"/>
<dbReference type="EMBL" id="QGDD01000006">
    <property type="protein sequence ID" value="PWN02323.1"/>
    <property type="molecule type" value="Genomic_DNA"/>
</dbReference>
<accession>A0A316TD50</accession>
<evidence type="ECO:0000256" key="1">
    <source>
        <dbReference type="SAM" id="Phobius"/>
    </source>
</evidence>
<evidence type="ECO:0000313" key="2">
    <source>
        <dbReference type="EMBL" id="PWN02323.1"/>
    </source>
</evidence>
<keyword evidence="1" id="KW-1133">Transmembrane helix</keyword>
<sequence length="136" mass="14822">MTVHSHSLPQRYGAPLRWRRYVLLGFVVLVVGALAGWLAWVTVVQSDPPVSSELISSEIVDDHTATAVIRVQWGEDPVEAQCTVRALAHDKAVVGQATFQPGADEGSDHEVEIATERRATAVENIGCTAEDQPRPR</sequence>
<comment type="caution">
    <text evidence="2">The sequence shown here is derived from an EMBL/GenBank/DDBJ whole genome shotgun (WGS) entry which is preliminary data.</text>
</comment>
<reference evidence="2 3" key="1">
    <citation type="submission" date="2018-05" db="EMBL/GenBank/DDBJ databases">
        <title>Nocardioides silvaticus genome.</title>
        <authorList>
            <person name="Li C."/>
            <person name="Wang G."/>
        </authorList>
    </citation>
    <scope>NUCLEOTIDE SEQUENCE [LARGE SCALE GENOMIC DNA]</scope>
    <source>
        <strain evidence="2 3">CCTCC AB 2018079</strain>
    </source>
</reference>
<name>A0A316TD50_9ACTN</name>
<evidence type="ECO:0000313" key="3">
    <source>
        <dbReference type="Proteomes" id="UP000245507"/>
    </source>
</evidence>
<keyword evidence="1" id="KW-0812">Transmembrane</keyword>
<dbReference type="Proteomes" id="UP000245507">
    <property type="component" value="Unassembled WGS sequence"/>
</dbReference>
<feature type="transmembrane region" description="Helical" evidence="1">
    <location>
        <begin position="21"/>
        <end position="40"/>
    </location>
</feature>